<gene>
    <name evidence="11" type="ORF">FNV43_RR21838</name>
</gene>
<dbReference type="Pfam" id="PF13855">
    <property type="entry name" value="LRR_8"/>
    <property type="match status" value="1"/>
</dbReference>
<evidence type="ECO:0000313" key="12">
    <source>
        <dbReference type="Proteomes" id="UP000796880"/>
    </source>
</evidence>
<evidence type="ECO:0000313" key="11">
    <source>
        <dbReference type="EMBL" id="KAF3434753.1"/>
    </source>
</evidence>
<organism evidence="11 12">
    <name type="scientific">Rhamnella rubrinervis</name>
    <dbReference type="NCBI Taxonomy" id="2594499"/>
    <lineage>
        <taxon>Eukaryota</taxon>
        <taxon>Viridiplantae</taxon>
        <taxon>Streptophyta</taxon>
        <taxon>Embryophyta</taxon>
        <taxon>Tracheophyta</taxon>
        <taxon>Spermatophyta</taxon>
        <taxon>Magnoliopsida</taxon>
        <taxon>eudicotyledons</taxon>
        <taxon>Gunneridae</taxon>
        <taxon>Pentapetalae</taxon>
        <taxon>rosids</taxon>
        <taxon>fabids</taxon>
        <taxon>Rosales</taxon>
        <taxon>Rhamnaceae</taxon>
        <taxon>rhamnoid group</taxon>
        <taxon>Rhamneae</taxon>
        <taxon>Rhamnella</taxon>
    </lineage>
</organism>
<dbReference type="Pfam" id="PF00560">
    <property type="entry name" value="LRR_1"/>
    <property type="match status" value="1"/>
</dbReference>
<dbReference type="PANTHER" id="PTHR27004">
    <property type="entry name" value="RECEPTOR-LIKE PROTEIN 12 ISOFORM X1"/>
    <property type="match status" value="1"/>
</dbReference>
<evidence type="ECO:0000256" key="4">
    <source>
        <dbReference type="ARBA" id="ARBA00022614"/>
    </source>
</evidence>
<keyword evidence="10" id="KW-0325">Glycoprotein</keyword>
<keyword evidence="5" id="KW-0812">Transmembrane</keyword>
<evidence type="ECO:0000256" key="7">
    <source>
        <dbReference type="ARBA" id="ARBA00022989"/>
    </source>
</evidence>
<name>A0A8K0DT62_9ROSA</name>
<keyword evidence="9" id="KW-0675">Receptor</keyword>
<evidence type="ECO:0000256" key="9">
    <source>
        <dbReference type="ARBA" id="ARBA00023170"/>
    </source>
</evidence>
<dbReference type="SUPFAM" id="SSF52058">
    <property type="entry name" value="L domain-like"/>
    <property type="match status" value="1"/>
</dbReference>
<evidence type="ECO:0000256" key="6">
    <source>
        <dbReference type="ARBA" id="ARBA00022737"/>
    </source>
</evidence>
<dbReference type="InterPro" id="IPR032675">
    <property type="entry name" value="LRR_dom_sf"/>
</dbReference>
<dbReference type="EMBL" id="VOIH02000010">
    <property type="protein sequence ID" value="KAF3434753.1"/>
    <property type="molecule type" value="Genomic_DNA"/>
</dbReference>
<keyword evidence="12" id="KW-1185">Reference proteome</keyword>
<evidence type="ECO:0000256" key="1">
    <source>
        <dbReference type="ARBA" id="ARBA00004251"/>
    </source>
</evidence>
<evidence type="ECO:0000256" key="2">
    <source>
        <dbReference type="ARBA" id="ARBA00009592"/>
    </source>
</evidence>
<comment type="subcellular location">
    <subcellularLocation>
        <location evidence="1">Cell membrane</location>
        <topology evidence="1">Single-pass type I membrane protein</topology>
    </subcellularLocation>
</comment>
<dbReference type="OrthoDB" id="1166365at2759"/>
<keyword evidence="4" id="KW-0433">Leucine-rich repeat</keyword>
<dbReference type="InterPro" id="IPR001611">
    <property type="entry name" value="Leu-rich_rpt"/>
</dbReference>
<keyword evidence="8" id="KW-0472">Membrane</keyword>
<dbReference type="PROSITE" id="PS51450">
    <property type="entry name" value="LRR"/>
    <property type="match status" value="1"/>
</dbReference>
<evidence type="ECO:0000256" key="8">
    <source>
        <dbReference type="ARBA" id="ARBA00023136"/>
    </source>
</evidence>
<dbReference type="FunFam" id="3.80.10.10:FF:000111">
    <property type="entry name" value="LRR receptor-like serine/threonine-protein kinase ERECTA"/>
    <property type="match status" value="1"/>
</dbReference>
<proteinExistence type="inferred from homology"/>
<dbReference type="PANTHER" id="PTHR27004:SF428">
    <property type="entry name" value="OS01G0160600 PROTEIN"/>
    <property type="match status" value="1"/>
</dbReference>
<accession>A0A8K0DT62</accession>
<evidence type="ECO:0000256" key="3">
    <source>
        <dbReference type="ARBA" id="ARBA00022475"/>
    </source>
</evidence>
<sequence>MNMFDGTIPTTFTKGNTLRNINLNGNRLKGSLPRALLNWRNLEILDLGNNMINDTYPQCLLPTQYFENFLAMMHVGYINKLKYMGDECFPYYTNLVVMTMKGFDIELEHILNIFTTIDFSKNNFAGEIPKSIGNLKSLEGLNLSHNKLCGHIPTSLRNLSNLGWLDLSSNNFYSEIPMQLSKMTSLAVLNLLQNHLVGAIHSGNQFNTFWNDSYIGNLGLCGFPLMKTCGNDQAQLPSSSVDDDEEATNGFQWKHVYMGYASGLVIGISMVGRVRQNYPESLLVGVNLQSIKRHLSRDENVRARVRRLEVVSCWYSEEFRKDITEMRLKATKRIAGYASSLFSLGMLFALGPKGMCAS</sequence>
<comment type="caution">
    <text evidence="11">The sequence shown here is derived from an EMBL/GenBank/DDBJ whole genome shotgun (WGS) entry which is preliminary data.</text>
</comment>
<dbReference type="GO" id="GO:0005886">
    <property type="term" value="C:plasma membrane"/>
    <property type="evidence" value="ECO:0007669"/>
    <property type="project" value="UniProtKB-SubCell"/>
</dbReference>
<evidence type="ECO:0000256" key="10">
    <source>
        <dbReference type="ARBA" id="ARBA00023180"/>
    </source>
</evidence>
<keyword evidence="3" id="KW-1003">Cell membrane</keyword>
<protein>
    <submittedName>
        <fullName evidence="11">Uncharacterized protein</fullName>
    </submittedName>
</protein>
<reference evidence="11" key="1">
    <citation type="submission" date="2020-03" db="EMBL/GenBank/DDBJ databases">
        <title>A high-quality chromosome-level genome assembly of a woody plant with both climbing and erect habits, Rhamnella rubrinervis.</title>
        <authorList>
            <person name="Lu Z."/>
            <person name="Yang Y."/>
            <person name="Zhu X."/>
            <person name="Sun Y."/>
        </authorList>
    </citation>
    <scope>NUCLEOTIDE SEQUENCE</scope>
    <source>
        <strain evidence="11">BYM</strain>
        <tissue evidence="11">Leaf</tissue>
    </source>
</reference>
<dbReference type="AlphaFoldDB" id="A0A8K0DT62"/>
<comment type="similarity">
    <text evidence="2">Belongs to the RLP family.</text>
</comment>
<evidence type="ECO:0000256" key="5">
    <source>
        <dbReference type="ARBA" id="ARBA00022692"/>
    </source>
</evidence>
<dbReference type="Gene3D" id="3.80.10.10">
    <property type="entry name" value="Ribonuclease Inhibitor"/>
    <property type="match status" value="1"/>
</dbReference>
<keyword evidence="7" id="KW-1133">Transmembrane helix</keyword>
<keyword evidence="6" id="KW-0677">Repeat</keyword>
<dbReference type="Proteomes" id="UP000796880">
    <property type="component" value="Unassembled WGS sequence"/>
</dbReference>